<proteinExistence type="predicted"/>
<feature type="compositionally biased region" description="Basic and acidic residues" evidence="1">
    <location>
        <begin position="1"/>
        <end position="18"/>
    </location>
</feature>
<evidence type="ECO:0000313" key="2">
    <source>
        <dbReference type="EMBL" id="KAK5945409.1"/>
    </source>
</evidence>
<feature type="compositionally biased region" description="Basic and acidic residues" evidence="1">
    <location>
        <begin position="237"/>
        <end position="254"/>
    </location>
</feature>
<reference evidence="2 3" key="1">
    <citation type="journal article" date="2023" name="Res Sq">
        <title>Genomic and morphological characterization of Knufia obscura isolated from the Mars 2020 spacecraft assembly facility.</title>
        <authorList>
            <person name="Chander A.M."/>
            <person name="Teixeira M.M."/>
            <person name="Singh N.K."/>
            <person name="Williams M.P."/>
            <person name="Parker C.W."/>
            <person name="Leo P."/>
            <person name="Stajich J.E."/>
            <person name="Torok T."/>
            <person name="Tighe S."/>
            <person name="Mason C.E."/>
            <person name="Venkateswaran K."/>
        </authorList>
    </citation>
    <scope>NUCLEOTIDE SEQUENCE [LARGE SCALE GENOMIC DNA]</scope>
    <source>
        <strain evidence="2 3">CCFEE 5817</strain>
    </source>
</reference>
<dbReference type="Gene3D" id="3.40.50.300">
    <property type="entry name" value="P-loop containing nucleotide triphosphate hydrolases"/>
    <property type="match status" value="1"/>
</dbReference>
<feature type="region of interest" description="Disordered" evidence="1">
    <location>
        <begin position="1"/>
        <end position="23"/>
    </location>
</feature>
<comment type="caution">
    <text evidence="2">The sequence shown here is derived from an EMBL/GenBank/DDBJ whole genome shotgun (WGS) entry which is preliminary data.</text>
</comment>
<name>A0ABR0RYT8_9EURO</name>
<sequence>MAPPTSDRRHYTVQRSERALPTASVDESQGRDFDIGVLDLTVYERLVFMEGPFGLFVALSRFKHGLVVLGSKHQITHAKGRDQYVSVFLSQSPKTVTYHFDVPTDASLLSGLDWFAPSFLAGQQPLILLPLTIPCDTAVKIGQGKISATASGVAGTTVRHKKFRDIDTAATSSEWVATPAAAANTANDTWDEFSAPVPAETENLTDDEDPPSDQEINVPTADTAANTIKQLHKKRDDRKAARAARLEEQSERTEGFQQDEIQSAEEYVQEETNLGEGLRQEDADFEQ</sequence>
<keyword evidence="3" id="KW-1185">Reference proteome</keyword>
<organism evidence="2 3">
    <name type="scientific">Knufia obscura</name>
    <dbReference type="NCBI Taxonomy" id="1635080"/>
    <lineage>
        <taxon>Eukaryota</taxon>
        <taxon>Fungi</taxon>
        <taxon>Dikarya</taxon>
        <taxon>Ascomycota</taxon>
        <taxon>Pezizomycotina</taxon>
        <taxon>Eurotiomycetes</taxon>
        <taxon>Chaetothyriomycetidae</taxon>
        <taxon>Chaetothyriales</taxon>
        <taxon>Trichomeriaceae</taxon>
        <taxon>Knufia</taxon>
    </lineage>
</organism>
<dbReference type="RefSeq" id="XP_064733499.1">
    <property type="nucleotide sequence ID" value="XM_064871046.1"/>
</dbReference>
<accession>A0ABR0RYT8</accession>
<evidence type="ECO:0000313" key="3">
    <source>
        <dbReference type="Proteomes" id="UP001334248"/>
    </source>
</evidence>
<dbReference type="GeneID" id="89996063"/>
<feature type="compositionally biased region" description="Acidic residues" evidence="1">
    <location>
        <begin position="203"/>
        <end position="212"/>
    </location>
</feature>
<feature type="region of interest" description="Disordered" evidence="1">
    <location>
        <begin position="200"/>
        <end position="260"/>
    </location>
</feature>
<evidence type="ECO:0000256" key="1">
    <source>
        <dbReference type="SAM" id="MobiDB-lite"/>
    </source>
</evidence>
<dbReference type="InterPro" id="IPR027417">
    <property type="entry name" value="P-loop_NTPase"/>
</dbReference>
<dbReference type="Proteomes" id="UP001334248">
    <property type="component" value="Unassembled WGS sequence"/>
</dbReference>
<dbReference type="EMBL" id="JAVHJV010000002">
    <property type="protein sequence ID" value="KAK5945409.1"/>
    <property type="molecule type" value="Genomic_DNA"/>
</dbReference>
<protein>
    <submittedName>
        <fullName evidence="2">Uncharacterized protein</fullName>
    </submittedName>
</protein>
<gene>
    <name evidence="2" type="ORF">PMZ80_002614</name>
</gene>